<proteinExistence type="predicted"/>
<name>X1B4R6_9ZZZZ</name>
<feature type="non-terminal residue" evidence="1">
    <location>
        <position position="1"/>
    </location>
</feature>
<organism evidence="1">
    <name type="scientific">marine sediment metagenome</name>
    <dbReference type="NCBI Taxonomy" id="412755"/>
    <lineage>
        <taxon>unclassified sequences</taxon>
        <taxon>metagenomes</taxon>
        <taxon>ecological metagenomes</taxon>
    </lineage>
</organism>
<dbReference type="AlphaFoldDB" id="X1B4R6"/>
<sequence length="49" mass="5414">ICNSFLLNYVMFTDELSLNAIYTEGYSTLVAGMSCDLWVADSIVDSTAR</sequence>
<gene>
    <name evidence="1" type="ORF">S01H4_23247</name>
</gene>
<reference evidence="1" key="1">
    <citation type="journal article" date="2014" name="Front. Microbiol.">
        <title>High frequency of phylogenetically diverse reductive dehalogenase-homologous genes in deep subseafloor sedimentary metagenomes.</title>
        <authorList>
            <person name="Kawai M."/>
            <person name="Futagami T."/>
            <person name="Toyoda A."/>
            <person name="Takaki Y."/>
            <person name="Nishi S."/>
            <person name="Hori S."/>
            <person name="Arai W."/>
            <person name="Tsubouchi T."/>
            <person name="Morono Y."/>
            <person name="Uchiyama I."/>
            <person name="Ito T."/>
            <person name="Fujiyama A."/>
            <person name="Inagaki F."/>
            <person name="Takami H."/>
        </authorList>
    </citation>
    <scope>NUCLEOTIDE SEQUENCE</scope>
    <source>
        <strain evidence="1">Expedition CK06-06</strain>
    </source>
</reference>
<evidence type="ECO:0000313" key="1">
    <source>
        <dbReference type="EMBL" id="GAG90040.1"/>
    </source>
</evidence>
<protein>
    <submittedName>
        <fullName evidence="1">Uncharacterized protein</fullName>
    </submittedName>
</protein>
<dbReference type="EMBL" id="BART01010759">
    <property type="protein sequence ID" value="GAG90040.1"/>
    <property type="molecule type" value="Genomic_DNA"/>
</dbReference>
<comment type="caution">
    <text evidence="1">The sequence shown here is derived from an EMBL/GenBank/DDBJ whole genome shotgun (WGS) entry which is preliminary data.</text>
</comment>
<accession>X1B4R6</accession>